<dbReference type="GO" id="GO:0005198">
    <property type="term" value="F:structural molecule activity"/>
    <property type="evidence" value="ECO:0007669"/>
    <property type="project" value="InterPro"/>
</dbReference>
<protein>
    <recommendedName>
        <fullName evidence="2">Phospholipase A2-like domain-containing protein</fullName>
    </recommendedName>
</protein>
<dbReference type="EMBL" id="KQ981779">
    <property type="protein sequence ID" value="KYN35805.1"/>
    <property type="molecule type" value="Genomic_DNA"/>
</dbReference>
<dbReference type="Pfam" id="PF08398">
    <property type="entry name" value="Phospholip_A2_4"/>
    <property type="match status" value="1"/>
</dbReference>
<name>A0A151JUK2_9HYME</name>
<evidence type="ECO:0000256" key="1">
    <source>
        <dbReference type="SAM" id="MobiDB-lite"/>
    </source>
</evidence>
<reference evidence="3 4" key="1">
    <citation type="submission" date="2016-03" db="EMBL/GenBank/DDBJ databases">
        <title>Trachymyrmex septentrionalis WGS genome.</title>
        <authorList>
            <person name="Nygaard S."/>
            <person name="Hu H."/>
            <person name="Boomsma J."/>
            <person name="Zhang G."/>
        </authorList>
    </citation>
    <scope>NUCLEOTIDE SEQUENCE [LARGE SCALE GENOMIC DNA]</scope>
    <source>
        <strain evidence="3">Tsep2-gDNA-1</strain>
        <tissue evidence="3">Whole body</tissue>
    </source>
</reference>
<dbReference type="GO" id="GO:0004623">
    <property type="term" value="F:phospholipase A2 activity"/>
    <property type="evidence" value="ECO:0007669"/>
    <property type="project" value="InterPro"/>
</dbReference>
<evidence type="ECO:0000313" key="4">
    <source>
        <dbReference type="Proteomes" id="UP000078541"/>
    </source>
</evidence>
<gene>
    <name evidence="3" type="ORF">ALC56_09849</name>
</gene>
<dbReference type="InterPro" id="IPR013607">
    <property type="entry name" value="Phospholipase_A2-like"/>
</dbReference>
<sequence length="296" mass="32395">MEKKIEQRVCLKFCVSNGITATESLKMLQKCFRESTLSRTQVIVGATSTTISPSGGSLLNQAVNALPFELHIPGYQFCGPGTRLAKRLARGDAGINPLDAACREHDIAYSRSNDLTDRHAADNILAEKARKRITASDSALGERAAAAAVWAAMKAKTKINMGMKPKKKTTKKKTTKKRILPTAKRGGALPFLPMLGALGSLIGGAASVAKAVNDNKAARRRLEELQRHDRAMEQGRGLYLAPYKYGRGLYLGPYKHGQGAAAKKKKKPQRSDKNAIRRNYQCTVKRARETYARTIL</sequence>
<keyword evidence="4" id="KW-1185">Reference proteome</keyword>
<dbReference type="STRING" id="34720.A0A151JUK2"/>
<accession>A0A151JUK2</accession>
<dbReference type="AlphaFoldDB" id="A0A151JUK2"/>
<dbReference type="GO" id="GO:0050482">
    <property type="term" value="P:arachidonate secretion"/>
    <property type="evidence" value="ECO:0007669"/>
    <property type="project" value="InterPro"/>
</dbReference>
<organism evidence="3 4">
    <name type="scientific">Trachymyrmex septentrionalis</name>
    <dbReference type="NCBI Taxonomy" id="34720"/>
    <lineage>
        <taxon>Eukaryota</taxon>
        <taxon>Metazoa</taxon>
        <taxon>Ecdysozoa</taxon>
        <taxon>Arthropoda</taxon>
        <taxon>Hexapoda</taxon>
        <taxon>Insecta</taxon>
        <taxon>Pterygota</taxon>
        <taxon>Neoptera</taxon>
        <taxon>Endopterygota</taxon>
        <taxon>Hymenoptera</taxon>
        <taxon>Apocrita</taxon>
        <taxon>Aculeata</taxon>
        <taxon>Formicoidea</taxon>
        <taxon>Formicidae</taxon>
        <taxon>Myrmicinae</taxon>
        <taxon>Trachymyrmex</taxon>
    </lineage>
</organism>
<dbReference type="InterPro" id="IPR036444">
    <property type="entry name" value="PLipase_A2_dom_sf"/>
</dbReference>
<feature type="region of interest" description="Disordered" evidence="1">
    <location>
        <begin position="257"/>
        <end position="277"/>
    </location>
</feature>
<feature type="domain" description="Phospholipase A2-like" evidence="2">
    <location>
        <begin position="69"/>
        <end position="131"/>
    </location>
</feature>
<dbReference type="Proteomes" id="UP000078541">
    <property type="component" value="Unassembled WGS sequence"/>
</dbReference>
<evidence type="ECO:0000313" key="3">
    <source>
        <dbReference type="EMBL" id="KYN35805.1"/>
    </source>
</evidence>
<evidence type="ECO:0000259" key="2">
    <source>
        <dbReference type="Pfam" id="PF08398"/>
    </source>
</evidence>
<dbReference type="Gene3D" id="1.20.90.10">
    <property type="entry name" value="Phospholipase A2 domain"/>
    <property type="match status" value="1"/>
</dbReference>
<proteinExistence type="predicted"/>
<dbReference type="GO" id="GO:0006644">
    <property type="term" value="P:phospholipid metabolic process"/>
    <property type="evidence" value="ECO:0007669"/>
    <property type="project" value="InterPro"/>
</dbReference>
<dbReference type="Gene3D" id="1.10.10.1450">
    <property type="match status" value="1"/>
</dbReference>